<dbReference type="EMBL" id="JAPDMZ010000126">
    <property type="protein sequence ID" value="KAK0548862.1"/>
    <property type="molecule type" value="Genomic_DNA"/>
</dbReference>
<dbReference type="InterPro" id="IPR000270">
    <property type="entry name" value="PB1_dom"/>
</dbReference>
<dbReference type="GO" id="GO:0016235">
    <property type="term" value="C:aggresome"/>
    <property type="evidence" value="ECO:0007669"/>
    <property type="project" value="TreeGrafter"/>
</dbReference>
<dbReference type="PROSITE" id="PS50135">
    <property type="entry name" value="ZF_ZZ_2"/>
    <property type="match status" value="1"/>
</dbReference>
<sequence length="1346" mass="144804">MELSQYPQPIPLIVKCGLDPGQVKRIRYADSRSLTFTEFKSRISAMLQLSSHKQHRIIYDDDDGEQCEIACDDTLAEAISYFMPANGQITSISMKVSVNLISTLTLSDFGGSEIDDGASDVASSYWGSYRSPSLSGSYGNRVGEGSSRQSNSMPFRSVEGTSSESQWRSHDGQSFRSRAGSSSRSGPQHRSNSQLIPQENEHGSAHGGLGSRAGPRRTTARTGDFDEHDGDEDDDDDGDEGAASYTGSFINSAAPLSQWGSSSLAQLQHHGLHHPSHAASGLRSVPSFHDLRQHRVSEIRSRSAEMRARAGRSPPSSYYPSHLSGSQLGSIPEPGPVSHSYHTQSQWDEMSSVSGSIEPSLPSQELAVAAASQRNEAARAQVEEMERRILQMQAILDLEKRKLKEEEQWQQDLAAAAMLTTSNGPPVAASASTNPVESGTEADRHGKRKVARISAADHDSSEESEAESVQTISNFSIMPGRSAAQHRRIASGSEQRPPFSLLGTIEEPPKGFMSEDEAVLRSLQQPPKIPDLTSDERIVGEDTVSAGSPGTSTAVDGAAPSHHPTCSSCNQDVEADSLRYVCAACGPNRQADQQSTTDNAISQSQSRKSSTGSGKTASAARVDSEHHDPGAASTSQWSSVGSPQSPNPPEHIRGRTSSTSSNSSSSSSSSSSNSSLLSSHTQVSSSSSSPGPRAAPELDSNGVSPPEGAKAGYELCFACFQGNAAREHLQNPKFILGRLQHAHALASGNVTLPGPQHAFFELLWQDEKWTPIEDELPDKCTHCMREDNWPTGRYKCSACDNINLCGECFKRVDDIHPPHVFLRMPIRAALMPTSNRPSGSRSSSSSSGLSHKSVHTGIKCAACGQQPITGTRWHCANCIGGRDFCGSCEADEEAMAAQAGIMGHGLDHLLIKIPAPIDRQVVFKLGNSLLRAQQRLTAQAERVAAAGLESPEWTESADNLQSEWDTALRLNGVHASRQREAMEQAWQSASLSNNSLMTNGATRPAGEQRGAQCFNCQKSLQLGPRYICANCPLGQLTPGVLGLNLCHGCAEISQELHDPSHFFIKIQSSRYGTGGGGAWTVLNAHAIARLRARTGDDIEAPLLPILYKDARAIATGPPLVPARVRCASSSTLRTPGNAGNGVESDEEEALADHSLTSSTNGATFAQRAWPQFTSTLAMARNGLLAQKYQKNIRSAISMWIQNTTNEFEMYRIQHSNARGAGANLASVPSRFCSLGRPSRWFGSSEGTKSPAYVPINELVHPSILCDSCYECIEGTWYRCCSCKESFDLCGKCEARVEHDSRHVFAVFKQPVDMALFKSLIDHASEASGHSTAARAMLPVLLVGEDE</sequence>
<name>A0AAN6GMG9_9BASI</name>
<feature type="compositionally biased region" description="Polar residues" evidence="6">
    <location>
        <begin position="632"/>
        <end position="644"/>
    </location>
</feature>
<dbReference type="GO" id="GO:0007032">
    <property type="term" value="P:endosome organization"/>
    <property type="evidence" value="ECO:0007669"/>
    <property type="project" value="TreeGrafter"/>
</dbReference>
<dbReference type="PANTHER" id="PTHR15090">
    <property type="entry name" value="SEQUESTOSOME 1-RELATED"/>
    <property type="match status" value="1"/>
</dbReference>
<dbReference type="InterPro" id="IPR000433">
    <property type="entry name" value="Znf_ZZ"/>
</dbReference>
<evidence type="ECO:0000256" key="4">
    <source>
        <dbReference type="PROSITE-ProRule" id="PRU00228"/>
    </source>
</evidence>
<feature type="region of interest" description="Disordered" evidence="6">
    <location>
        <begin position="133"/>
        <end position="246"/>
    </location>
</feature>
<feature type="compositionally biased region" description="Low complexity" evidence="6">
    <location>
        <begin position="657"/>
        <end position="689"/>
    </location>
</feature>
<keyword evidence="5" id="KW-0175">Coiled coil</keyword>
<protein>
    <recommendedName>
        <fullName evidence="11">ZZ-type domain-containing protein</fullName>
    </recommendedName>
</protein>
<gene>
    <name evidence="9" type="ORF">OC846_004313</name>
</gene>
<dbReference type="Pfam" id="PF00564">
    <property type="entry name" value="PB1"/>
    <property type="match status" value="1"/>
</dbReference>
<feature type="compositionally biased region" description="Low complexity" evidence="6">
    <location>
        <begin position="602"/>
        <end position="621"/>
    </location>
</feature>
<comment type="caution">
    <text evidence="9">The sequence shown here is derived from an EMBL/GenBank/DDBJ whole genome shotgun (WGS) entry which is preliminary data.</text>
</comment>
<proteinExistence type="predicted"/>
<dbReference type="PROSITE" id="PS51745">
    <property type="entry name" value="PB1"/>
    <property type="match status" value="1"/>
</dbReference>
<feature type="region of interest" description="Disordered" evidence="6">
    <location>
        <begin position="424"/>
        <end position="470"/>
    </location>
</feature>
<dbReference type="GO" id="GO:0035973">
    <property type="term" value="P:aggrephagy"/>
    <property type="evidence" value="ECO:0007669"/>
    <property type="project" value="TreeGrafter"/>
</dbReference>
<dbReference type="Gene3D" id="3.10.20.90">
    <property type="entry name" value="Phosphatidylinositol 3-kinase Catalytic Subunit, Chain A, domain 1"/>
    <property type="match status" value="1"/>
</dbReference>
<dbReference type="CDD" id="cd02249">
    <property type="entry name" value="ZZ"/>
    <property type="match status" value="1"/>
</dbReference>
<feature type="compositionally biased region" description="Polar residues" evidence="6">
    <location>
        <begin position="340"/>
        <end position="359"/>
    </location>
</feature>
<feature type="compositionally biased region" description="Polar residues" evidence="6">
    <location>
        <begin position="424"/>
        <end position="437"/>
    </location>
</feature>
<dbReference type="InterPro" id="IPR052260">
    <property type="entry name" value="Autophagy_Rcpt_SigReg"/>
</dbReference>
<evidence type="ECO:0000256" key="3">
    <source>
        <dbReference type="ARBA" id="ARBA00022833"/>
    </source>
</evidence>
<feature type="compositionally biased region" description="Polar residues" evidence="6">
    <location>
        <begin position="545"/>
        <end position="554"/>
    </location>
</feature>
<reference evidence="9" key="1">
    <citation type="journal article" date="2023" name="PhytoFront">
        <title>Draft Genome Resources of Seven Strains of Tilletia horrida, Causal Agent of Kernel Smut of Rice.</title>
        <authorList>
            <person name="Khanal S."/>
            <person name="Antony Babu S."/>
            <person name="Zhou X.G."/>
        </authorList>
    </citation>
    <scope>NUCLEOTIDE SEQUENCE</scope>
    <source>
        <strain evidence="9">TX6</strain>
    </source>
</reference>
<organism evidence="9 10">
    <name type="scientific">Tilletia horrida</name>
    <dbReference type="NCBI Taxonomy" id="155126"/>
    <lineage>
        <taxon>Eukaryota</taxon>
        <taxon>Fungi</taxon>
        <taxon>Dikarya</taxon>
        <taxon>Basidiomycota</taxon>
        <taxon>Ustilaginomycotina</taxon>
        <taxon>Exobasidiomycetes</taxon>
        <taxon>Tilletiales</taxon>
        <taxon>Tilletiaceae</taxon>
        <taxon>Tilletia</taxon>
    </lineage>
</organism>
<feature type="compositionally biased region" description="Polar residues" evidence="6">
    <location>
        <begin position="146"/>
        <end position="166"/>
    </location>
</feature>
<dbReference type="Pfam" id="PF00569">
    <property type="entry name" value="ZZ"/>
    <property type="match status" value="1"/>
</dbReference>
<dbReference type="SUPFAM" id="SSF54277">
    <property type="entry name" value="CAD &amp; PB1 domains"/>
    <property type="match status" value="1"/>
</dbReference>
<feature type="region of interest" description="Disordered" evidence="6">
    <location>
        <begin position="491"/>
        <end position="510"/>
    </location>
</feature>
<accession>A0AAN6GMG9</accession>
<dbReference type="GO" id="GO:0070530">
    <property type="term" value="F:K63-linked polyubiquitin modification-dependent protein binding"/>
    <property type="evidence" value="ECO:0007669"/>
    <property type="project" value="TreeGrafter"/>
</dbReference>
<dbReference type="Proteomes" id="UP001176517">
    <property type="component" value="Unassembled WGS sequence"/>
</dbReference>
<evidence type="ECO:0000256" key="1">
    <source>
        <dbReference type="ARBA" id="ARBA00022723"/>
    </source>
</evidence>
<feature type="region of interest" description="Disordered" evidence="6">
    <location>
        <begin position="296"/>
        <end position="359"/>
    </location>
</feature>
<evidence type="ECO:0000256" key="5">
    <source>
        <dbReference type="SAM" id="Coils"/>
    </source>
</evidence>
<dbReference type="InterPro" id="IPR053793">
    <property type="entry name" value="PB1-like"/>
</dbReference>
<feature type="compositionally biased region" description="Polar residues" evidence="6">
    <location>
        <begin position="188"/>
        <end position="197"/>
    </location>
</feature>
<keyword evidence="2 4" id="KW-0863">Zinc-finger</keyword>
<dbReference type="Gene3D" id="3.30.60.90">
    <property type="match status" value="2"/>
</dbReference>
<feature type="region of interest" description="Disordered" evidence="6">
    <location>
        <begin position="524"/>
        <end position="568"/>
    </location>
</feature>
<dbReference type="GO" id="GO:0008270">
    <property type="term" value="F:zinc ion binding"/>
    <property type="evidence" value="ECO:0007669"/>
    <property type="project" value="UniProtKB-KW"/>
</dbReference>
<feature type="coiled-coil region" evidence="5">
    <location>
        <begin position="368"/>
        <end position="402"/>
    </location>
</feature>
<dbReference type="SMART" id="SM00666">
    <property type="entry name" value="PB1"/>
    <property type="match status" value="1"/>
</dbReference>
<feature type="domain" description="ZZ-type" evidence="7">
    <location>
        <begin position="855"/>
        <end position="918"/>
    </location>
</feature>
<dbReference type="SMART" id="SM00291">
    <property type="entry name" value="ZnF_ZZ"/>
    <property type="match status" value="3"/>
</dbReference>
<evidence type="ECO:0000259" key="8">
    <source>
        <dbReference type="PROSITE" id="PS51745"/>
    </source>
</evidence>
<keyword evidence="1" id="KW-0479">Metal-binding</keyword>
<evidence type="ECO:0000313" key="9">
    <source>
        <dbReference type="EMBL" id="KAK0548862.1"/>
    </source>
</evidence>
<evidence type="ECO:0000256" key="6">
    <source>
        <dbReference type="SAM" id="MobiDB-lite"/>
    </source>
</evidence>
<feature type="compositionally biased region" description="Acidic residues" evidence="6">
    <location>
        <begin position="226"/>
        <end position="240"/>
    </location>
</feature>
<dbReference type="GO" id="GO:0005080">
    <property type="term" value="F:protein kinase C binding"/>
    <property type="evidence" value="ECO:0007669"/>
    <property type="project" value="TreeGrafter"/>
</dbReference>
<feature type="compositionally biased region" description="Low complexity" evidence="6">
    <location>
        <begin position="174"/>
        <end position="186"/>
    </location>
</feature>
<feature type="region of interest" description="Disordered" evidence="6">
    <location>
        <begin position="589"/>
        <end position="706"/>
    </location>
</feature>
<evidence type="ECO:0000259" key="7">
    <source>
        <dbReference type="PROSITE" id="PS50135"/>
    </source>
</evidence>
<dbReference type="PANTHER" id="PTHR15090:SF0">
    <property type="entry name" value="SEQUESTOSOME-1"/>
    <property type="match status" value="1"/>
</dbReference>
<feature type="domain" description="PB1" evidence="8">
    <location>
        <begin position="11"/>
        <end position="92"/>
    </location>
</feature>
<dbReference type="InterPro" id="IPR043145">
    <property type="entry name" value="Znf_ZZ_sf"/>
</dbReference>
<dbReference type="GO" id="GO:0000423">
    <property type="term" value="P:mitophagy"/>
    <property type="evidence" value="ECO:0007669"/>
    <property type="project" value="TreeGrafter"/>
</dbReference>
<keyword evidence="3" id="KW-0862">Zinc</keyword>
<dbReference type="GO" id="GO:0044753">
    <property type="term" value="C:amphisome"/>
    <property type="evidence" value="ECO:0007669"/>
    <property type="project" value="TreeGrafter"/>
</dbReference>
<evidence type="ECO:0008006" key="11">
    <source>
        <dbReference type="Google" id="ProtNLM"/>
    </source>
</evidence>
<dbReference type="SUPFAM" id="SSF57850">
    <property type="entry name" value="RING/U-box"/>
    <property type="match status" value="4"/>
</dbReference>
<evidence type="ECO:0000256" key="2">
    <source>
        <dbReference type="ARBA" id="ARBA00022771"/>
    </source>
</evidence>
<keyword evidence="10" id="KW-1185">Reference proteome</keyword>
<feature type="compositionally biased region" description="Polar residues" evidence="6">
    <location>
        <begin position="590"/>
        <end position="601"/>
    </location>
</feature>
<evidence type="ECO:0000313" key="10">
    <source>
        <dbReference type="Proteomes" id="UP001176517"/>
    </source>
</evidence>
<feature type="compositionally biased region" description="Basic and acidic residues" evidence="6">
    <location>
        <begin position="296"/>
        <end position="308"/>
    </location>
</feature>